<dbReference type="InterPro" id="IPR010723">
    <property type="entry name" value="HemN_C"/>
</dbReference>
<evidence type="ECO:0000313" key="7">
    <source>
        <dbReference type="Proteomes" id="UP000193411"/>
    </source>
</evidence>
<dbReference type="SFLD" id="SFLDS00029">
    <property type="entry name" value="Radical_SAM"/>
    <property type="match status" value="1"/>
</dbReference>
<feature type="domain" description="Radical SAM core" evidence="5">
    <location>
        <begin position="57"/>
        <end position="307"/>
    </location>
</feature>
<dbReference type="InterPro" id="IPR007197">
    <property type="entry name" value="rSAM"/>
</dbReference>
<protein>
    <recommendedName>
        <fullName evidence="2">Radical S-adenosyl methionine domain-containing protein 1, mitochondrial</fullName>
    </recommendedName>
    <alternativeName>
        <fullName evidence="3">Putative heme chaperone</fullName>
    </alternativeName>
</protein>
<sequence>MQFAPYLSSILSRRPARCATKAALGRRLPQPSSLHHPLPVIGQEQRRLLSMSTNSEAQSLLPLGVYIHYPYCRHRCSYCAFNVYKLPAEPKALVSTEPYAAEIKHAFTGPPLMSQDERGLVVPKYKVKSVYFGGGTPSLAPLSWFKDCLAAIRSHAAQVDEDVEVTVEANPSDVSKEFLHQLRDLGVNRLSLGAQSLDPATLRLFERDHSVETATRAAEWAKEVFPGRVSLDFIWGRPQQSVNQWRQELTQVLDIADDHLSLYQLTFERGTRLFRNYASKPADMPTEDTLAEMYHLTIDLARSRGFNQYEVSSFSRNGAVGKHNLAYWQGYDYLGIGPGAHGRVSYLNPTDLRVRRRVKTVCIPSPPTWQAACLRDGHGVAKHTVMTEAESVHEAIVFGLRMREMGVEWERVQEVTGCERDVREHLDMDQVDKLVAGGLLEVSDERLRCTDKGLAVVDAILVRIL</sequence>
<dbReference type="STRING" id="765915.A0A1Y2HSJ1"/>
<accession>A0A1Y2HSJ1</accession>
<dbReference type="InterPro" id="IPR006638">
    <property type="entry name" value="Elp3/MiaA/NifB-like_rSAM"/>
</dbReference>
<dbReference type="GO" id="GO:0006779">
    <property type="term" value="P:porphyrin-containing compound biosynthetic process"/>
    <property type="evidence" value="ECO:0007669"/>
    <property type="project" value="InterPro"/>
</dbReference>
<dbReference type="InterPro" id="IPR023404">
    <property type="entry name" value="rSAM_horseshoe"/>
</dbReference>
<name>A0A1Y2HSJ1_9FUNG</name>
<evidence type="ECO:0000256" key="4">
    <source>
        <dbReference type="ARBA" id="ARBA00045130"/>
    </source>
</evidence>
<dbReference type="NCBIfam" id="TIGR00539">
    <property type="entry name" value="hemN_rel"/>
    <property type="match status" value="1"/>
</dbReference>
<dbReference type="SFLD" id="SFLDF00288">
    <property type="entry name" value="HemN-like__clustered_with_nucl"/>
    <property type="match status" value="1"/>
</dbReference>
<dbReference type="Pfam" id="PF06969">
    <property type="entry name" value="HemN_C"/>
    <property type="match status" value="1"/>
</dbReference>
<comment type="similarity">
    <text evidence="1">Belongs to the anaerobic coproporphyrinogen-III oxidase family. HemW subfamily.</text>
</comment>
<dbReference type="PROSITE" id="PS51918">
    <property type="entry name" value="RADICAL_SAM"/>
    <property type="match status" value="1"/>
</dbReference>
<dbReference type="InterPro" id="IPR034505">
    <property type="entry name" value="Coproporphyrinogen-III_oxidase"/>
</dbReference>
<comment type="caution">
    <text evidence="6">The sequence shown here is derived from an EMBL/GenBank/DDBJ whole genome shotgun (WGS) entry which is preliminary data.</text>
</comment>
<evidence type="ECO:0000256" key="1">
    <source>
        <dbReference type="ARBA" id="ARBA00006100"/>
    </source>
</evidence>
<reference evidence="6 7" key="1">
    <citation type="submission" date="2016-07" db="EMBL/GenBank/DDBJ databases">
        <title>Pervasive Adenine N6-methylation of Active Genes in Fungi.</title>
        <authorList>
            <consortium name="DOE Joint Genome Institute"/>
            <person name="Mondo S.J."/>
            <person name="Dannebaum R.O."/>
            <person name="Kuo R.C."/>
            <person name="Labutti K."/>
            <person name="Haridas S."/>
            <person name="Kuo A."/>
            <person name="Salamov A."/>
            <person name="Ahrendt S.R."/>
            <person name="Lipzen A."/>
            <person name="Sullivan W."/>
            <person name="Andreopoulos W.B."/>
            <person name="Clum A."/>
            <person name="Lindquist E."/>
            <person name="Daum C."/>
            <person name="Ramamoorthy G.K."/>
            <person name="Gryganskyi A."/>
            <person name="Culley D."/>
            <person name="Magnuson J.K."/>
            <person name="James T.Y."/>
            <person name="O'Malley M.A."/>
            <person name="Stajich J.E."/>
            <person name="Spatafora J.W."/>
            <person name="Visel A."/>
            <person name="Grigoriev I.V."/>
        </authorList>
    </citation>
    <scope>NUCLEOTIDE SEQUENCE [LARGE SCALE GENOMIC DNA]</scope>
    <source>
        <strain evidence="6 7">PL171</strain>
    </source>
</reference>
<dbReference type="Proteomes" id="UP000193411">
    <property type="component" value="Unassembled WGS sequence"/>
</dbReference>
<dbReference type="SFLD" id="SFLDG01082">
    <property type="entry name" value="B12-binding_domain_containing"/>
    <property type="match status" value="1"/>
</dbReference>
<dbReference type="SFLD" id="SFLDF00562">
    <property type="entry name" value="HemN-like__clustered_with_heat"/>
    <property type="match status" value="1"/>
</dbReference>
<dbReference type="SUPFAM" id="SSF102114">
    <property type="entry name" value="Radical SAM enzymes"/>
    <property type="match status" value="1"/>
</dbReference>
<dbReference type="Gene3D" id="3.80.30.20">
    <property type="entry name" value="tm_1862 like domain"/>
    <property type="match status" value="1"/>
</dbReference>
<gene>
    <name evidence="6" type="ORF">BCR44DRAFT_1431963</name>
</gene>
<dbReference type="InterPro" id="IPR058240">
    <property type="entry name" value="rSAM_sf"/>
</dbReference>
<dbReference type="OrthoDB" id="431409at2759"/>
<evidence type="ECO:0000256" key="2">
    <source>
        <dbReference type="ARBA" id="ARBA00014678"/>
    </source>
</evidence>
<dbReference type="GO" id="GO:0051539">
    <property type="term" value="F:4 iron, 4 sulfur cluster binding"/>
    <property type="evidence" value="ECO:0007669"/>
    <property type="project" value="InterPro"/>
</dbReference>
<dbReference type="CDD" id="cd01335">
    <property type="entry name" value="Radical_SAM"/>
    <property type="match status" value="1"/>
</dbReference>
<dbReference type="EMBL" id="MCFL01000015">
    <property type="protein sequence ID" value="ORZ36904.1"/>
    <property type="molecule type" value="Genomic_DNA"/>
</dbReference>
<dbReference type="InterPro" id="IPR004559">
    <property type="entry name" value="HemW-like"/>
</dbReference>
<dbReference type="SMART" id="SM00729">
    <property type="entry name" value="Elp3"/>
    <property type="match status" value="1"/>
</dbReference>
<organism evidence="6 7">
    <name type="scientific">Catenaria anguillulae PL171</name>
    <dbReference type="NCBI Taxonomy" id="765915"/>
    <lineage>
        <taxon>Eukaryota</taxon>
        <taxon>Fungi</taxon>
        <taxon>Fungi incertae sedis</taxon>
        <taxon>Blastocladiomycota</taxon>
        <taxon>Blastocladiomycetes</taxon>
        <taxon>Blastocladiales</taxon>
        <taxon>Catenariaceae</taxon>
        <taxon>Catenaria</taxon>
    </lineage>
</organism>
<evidence type="ECO:0000256" key="3">
    <source>
        <dbReference type="ARBA" id="ARBA00033094"/>
    </source>
</evidence>
<dbReference type="Pfam" id="PF04055">
    <property type="entry name" value="Radical_SAM"/>
    <property type="match status" value="1"/>
</dbReference>
<keyword evidence="7" id="KW-1185">Reference proteome</keyword>
<dbReference type="PANTHER" id="PTHR13932">
    <property type="entry name" value="COPROPORPHYRINIGEN III OXIDASE"/>
    <property type="match status" value="1"/>
</dbReference>
<dbReference type="AlphaFoldDB" id="A0A1Y2HSJ1"/>
<dbReference type="GO" id="GO:0004109">
    <property type="term" value="F:coproporphyrinogen oxidase activity"/>
    <property type="evidence" value="ECO:0007669"/>
    <property type="project" value="InterPro"/>
</dbReference>
<dbReference type="PANTHER" id="PTHR13932:SF5">
    <property type="entry name" value="RADICAL S-ADENOSYL METHIONINE DOMAIN-CONTAINING PROTEIN 1, MITOCHONDRIAL"/>
    <property type="match status" value="1"/>
</dbReference>
<evidence type="ECO:0000313" key="6">
    <source>
        <dbReference type="EMBL" id="ORZ36904.1"/>
    </source>
</evidence>
<proteinExistence type="inferred from homology"/>
<comment type="function">
    <text evidence="4">May be a heme chaperone, appears to bind heme. Homologous bacterial proteins do not have oxygen-independent coproporphyrinogen-III oxidase activity. Binds 1 [4Fe-4S] cluster. The cluster is coordinated with 3 cysteines and an exchangeable S-adenosyl-L-methionine.</text>
</comment>
<dbReference type="SFLD" id="SFLDG01065">
    <property type="entry name" value="anaerobic_coproporphyrinogen-I"/>
    <property type="match status" value="1"/>
</dbReference>
<dbReference type="GO" id="GO:0005739">
    <property type="term" value="C:mitochondrion"/>
    <property type="evidence" value="ECO:0007669"/>
    <property type="project" value="TreeGrafter"/>
</dbReference>
<evidence type="ECO:0000259" key="5">
    <source>
        <dbReference type="PROSITE" id="PS51918"/>
    </source>
</evidence>